<dbReference type="Pfam" id="PF13340">
    <property type="entry name" value="DUF4096"/>
    <property type="match status" value="1"/>
</dbReference>
<organism evidence="3">
    <name type="scientific">Uncultured Desulfatiglans sp</name>
    <dbReference type="NCBI Taxonomy" id="1748965"/>
    <lineage>
        <taxon>Bacteria</taxon>
        <taxon>Pseudomonadati</taxon>
        <taxon>Thermodesulfobacteriota</taxon>
        <taxon>Desulfobacteria</taxon>
        <taxon>Desulfatiglandales</taxon>
        <taxon>Desulfatiglandaceae</taxon>
        <taxon>Desulfatiglans</taxon>
        <taxon>environmental samples</taxon>
    </lineage>
</organism>
<dbReference type="EMBL" id="UPXX01000032">
    <property type="protein sequence ID" value="VBB47137.1"/>
    <property type="molecule type" value="Genomic_DNA"/>
</dbReference>
<feature type="region of interest" description="Disordered" evidence="1">
    <location>
        <begin position="128"/>
        <end position="162"/>
    </location>
</feature>
<proteinExistence type="predicted"/>
<feature type="region of interest" description="Disordered" evidence="1">
    <location>
        <begin position="22"/>
        <end position="41"/>
    </location>
</feature>
<name>A0A653AGG7_UNCDX</name>
<dbReference type="PANTHER" id="PTHR30007:SF0">
    <property type="entry name" value="TRANSPOSASE"/>
    <property type="match status" value="1"/>
</dbReference>
<accession>A0A653AGG7</accession>
<dbReference type="AlphaFoldDB" id="A0A653AGG7"/>
<gene>
    <name evidence="3" type="ORF">TRIP_B50155</name>
</gene>
<feature type="domain" description="Insertion element IS402-like" evidence="2">
    <location>
        <begin position="9"/>
        <end position="92"/>
    </location>
</feature>
<dbReference type="InterPro" id="IPR025161">
    <property type="entry name" value="IS402-like_dom"/>
</dbReference>
<evidence type="ECO:0000259" key="2">
    <source>
        <dbReference type="Pfam" id="PF13340"/>
    </source>
</evidence>
<reference evidence="3" key="1">
    <citation type="submission" date="2018-07" db="EMBL/GenBank/DDBJ databases">
        <authorList>
            <consortium name="Genoscope - CEA"/>
            <person name="William W."/>
        </authorList>
    </citation>
    <scope>NUCLEOTIDE SEQUENCE</scope>
    <source>
        <strain evidence="3">IK1</strain>
    </source>
</reference>
<evidence type="ECO:0000313" key="3">
    <source>
        <dbReference type="EMBL" id="VBB47137.1"/>
    </source>
</evidence>
<dbReference type="PANTHER" id="PTHR30007">
    <property type="entry name" value="PHP DOMAIN PROTEIN"/>
    <property type="match status" value="1"/>
</dbReference>
<protein>
    <submittedName>
        <fullName evidence="3">Transposase</fullName>
    </submittedName>
</protein>
<sequence>MTKIQSWEVSDAFWERVKPLVPAPERDPQKSYKRKIGGGRKPMPPRQIFEAIMYVLRTGCQWKALPKERFGSPSAIHTHFMHWMRAGFFVALWRAGLAEYDEMEGIAWSWQSIDGAMVKAPLPLEAFGRNPTDRGKKWNQAPSAGGRSWCPAVARRDRSKPA</sequence>
<evidence type="ECO:0000256" key="1">
    <source>
        <dbReference type="SAM" id="MobiDB-lite"/>
    </source>
</evidence>